<evidence type="ECO:0000313" key="2">
    <source>
        <dbReference type="EMBL" id="MBB4071311.1"/>
    </source>
</evidence>
<gene>
    <name evidence="2" type="ORF">F5897_000608</name>
</gene>
<keyword evidence="3" id="KW-1185">Reference proteome</keyword>
<feature type="transmembrane region" description="Helical" evidence="1">
    <location>
        <begin position="175"/>
        <end position="198"/>
    </location>
</feature>
<organism evidence="2 3">
    <name type="scientific">Canibacter oris</name>
    <dbReference type="NCBI Taxonomy" id="1365628"/>
    <lineage>
        <taxon>Bacteria</taxon>
        <taxon>Bacillati</taxon>
        <taxon>Actinomycetota</taxon>
        <taxon>Actinomycetes</taxon>
        <taxon>Micrococcales</taxon>
        <taxon>Microbacteriaceae</taxon>
        <taxon>Canibacter</taxon>
    </lineage>
</organism>
<accession>A0A840DCX5</accession>
<keyword evidence="1" id="KW-0812">Transmembrane</keyword>
<dbReference type="RefSeq" id="WP_183304421.1">
    <property type="nucleotide sequence ID" value="NZ_JACIFD010000005.1"/>
</dbReference>
<dbReference type="AlphaFoldDB" id="A0A840DCX5"/>
<keyword evidence="1" id="KW-0472">Membrane</keyword>
<feature type="transmembrane region" description="Helical" evidence="1">
    <location>
        <begin position="481"/>
        <end position="501"/>
    </location>
</feature>
<name>A0A840DCX5_9MICO</name>
<protein>
    <submittedName>
        <fullName evidence="2">Uncharacterized protein</fullName>
    </submittedName>
</protein>
<dbReference type="EMBL" id="JACIFD010000005">
    <property type="protein sequence ID" value="MBB4071311.1"/>
    <property type="molecule type" value="Genomic_DNA"/>
</dbReference>
<feature type="transmembrane region" description="Helical" evidence="1">
    <location>
        <begin position="219"/>
        <end position="240"/>
    </location>
</feature>
<feature type="transmembrane region" description="Helical" evidence="1">
    <location>
        <begin position="551"/>
        <end position="572"/>
    </location>
</feature>
<evidence type="ECO:0000256" key="1">
    <source>
        <dbReference type="SAM" id="Phobius"/>
    </source>
</evidence>
<evidence type="ECO:0000313" key="3">
    <source>
        <dbReference type="Proteomes" id="UP000571183"/>
    </source>
</evidence>
<reference evidence="2" key="1">
    <citation type="submission" date="2020-08" db="EMBL/GenBank/DDBJ databases">
        <title>Sequencing the genomes of 1000 actinobacteria strains.</title>
        <authorList>
            <person name="Klenk H.-P."/>
        </authorList>
    </citation>
    <scope>NUCLEOTIDE SEQUENCE [LARGE SCALE GENOMIC DNA]</scope>
    <source>
        <strain evidence="2">DSM 27064</strain>
    </source>
</reference>
<proteinExistence type="predicted"/>
<dbReference type="Proteomes" id="UP000571183">
    <property type="component" value="Unassembled WGS sequence"/>
</dbReference>
<feature type="transmembrane region" description="Helical" evidence="1">
    <location>
        <begin position="521"/>
        <end position="539"/>
    </location>
</feature>
<sequence>MRQADYTEVEVVFAPGQAASAQEYQDYKYGDNLFTIKQSEEALRDIGIWVFYGEKANYQDFLAELRQQNFSIEALPQLNLVTALWQNPKFAVPPLVSLLGVMLCATVVYSKQMQVVSCREILGVNKIKSIAKDVGGNAFAALVLACLATGAYVLVNVICNGYDRSAYVWKQYLDLSLFSLVFYLLIVATMIVSQMIVWSSRYSLVERLKDRRPYRALRNIALVTFVFAGILATHTSLVTAQHIAAQSTILRAQKIWDGKQNINSLFVPYLNETQLTEQLQNIKNLVVNATKYDIGVLYSQPDAECEQIVPGLNCIWVAGEYAQLASQPHLATTTSGEVKVYVPQMFASHSAQIHDYVSRRLQFEAEFIALEGSATVAPPTITLSPQETGEVPIFHTTLVGAYSFENPVIVAADTNYFSGDSLLSAVTTGNLLFIGDAEKLQQAINESGLQEMELRVTSPQVEAQGAALATEQEITRGYQQMVMLTLVSILAVVCYSVCYVLQNRKIITLRHLLGYRTVENLAVLFGVLAVAAAFVIVAAKTLAGGSTPHEYLLLTGMFAGFAGIGAFAAVAYEKATRQIVYDLRK</sequence>
<comment type="caution">
    <text evidence="2">The sequence shown here is derived from an EMBL/GenBank/DDBJ whole genome shotgun (WGS) entry which is preliminary data.</text>
</comment>
<feature type="transmembrane region" description="Helical" evidence="1">
    <location>
        <begin position="90"/>
        <end position="109"/>
    </location>
</feature>
<keyword evidence="1" id="KW-1133">Transmembrane helix</keyword>
<feature type="transmembrane region" description="Helical" evidence="1">
    <location>
        <begin position="134"/>
        <end position="155"/>
    </location>
</feature>